<reference evidence="4 5" key="1">
    <citation type="submission" date="2017-08" db="EMBL/GenBank/DDBJ databases">
        <title>Acidophilic green algal genome provides insights into adaptation to an acidic environment.</title>
        <authorList>
            <person name="Hirooka S."/>
            <person name="Hirose Y."/>
            <person name="Kanesaki Y."/>
            <person name="Higuchi S."/>
            <person name="Fujiwara T."/>
            <person name="Onuma R."/>
            <person name="Era A."/>
            <person name="Ohbayashi R."/>
            <person name="Uzuka A."/>
            <person name="Nozaki H."/>
            <person name="Yoshikawa H."/>
            <person name="Miyagishima S.Y."/>
        </authorList>
    </citation>
    <scope>NUCLEOTIDE SEQUENCE [LARGE SCALE GENOMIC DNA]</scope>
    <source>
        <strain evidence="4 5">NIES-2499</strain>
    </source>
</reference>
<accession>A0A250XST3</accession>
<evidence type="ECO:0000259" key="3">
    <source>
        <dbReference type="PROSITE" id="PS51229"/>
    </source>
</evidence>
<dbReference type="GO" id="GO:0045116">
    <property type="term" value="P:protein neddylation"/>
    <property type="evidence" value="ECO:0007669"/>
    <property type="project" value="TreeGrafter"/>
</dbReference>
<feature type="domain" description="DCUN1" evidence="3">
    <location>
        <begin position="1"/>
        <end position="158"/>
    </location>
</feature>
<dbReference type="InterPro" id="IPR042460">
    <property type="entry name" value="DCN1-like_PONY"/>
</dbReference>
<dbReference type="GO" id="GO:0000151">
    <property type="term" value="C:ubiquitin ligase complex"/>
    <property type="evidence" value="ECO:0007669"/>
    <property type="project" value="TreeGrafter"/>
</dbReference>
<comment type="function">
    <text evidence="1">Neddylation of cullins play an essential role in the regulation of SCF-type complexes activity.</text>
</comment>
<proteinExistence type="predicted"/>
<organism evidence="4 5">
    <name type="scientific">Chlamydomonas eustigma</name>
    <dbReference type="NCBI Taxonomy" id="1157962"/>
    <lineage>
        <taxon>Eukaryota</taxon>
        <taxon>Viridiplantae</taxon>
        <taxon>Chlorophyta</taxon>
        <taxon>core chlorophytes</taxon>
        <taxon>Chlorophyceae</taxon>
        <taxon>CS clade</taxon>
        <taxon>Chlamydomonadales</taxon>
        <taxon>Chlamydomonadaceae</taxon>
        <taxon>Chlamydomonas</taxon>
    </lineage>
</organism>
<dbReference type="InterPro" id="IPR005176">
    <property type="entry name" value="PONY_dom"/>
</dbReference>
<evidence type="ECO:0000313" key="5">
    <source>
        <dbReference type="Proteomes" id="UP000232323"/>
    </source>
</evidence>
<sequence>MNIFSEVPEIQTLDMTRESVRKRISTLEEHWQSCGLNGHSSLQALSDLKAHIRWEAMSPDQFYKFYRYVFHICKESKKKHIKLPTALAAWQLLLPGRFRLLDRWCDFIVHKGKSLLVINEDQWWQVVDFSRTIHEDLSNFDPSGAWTVLIDEFVEFVRTQHSATAMIHFTKDGDPFSSSQYPETSCIEPICQSGSKRRGPDIDIVAEQLSHMSAPSHSGDSNEGHHHPQKRHCGLEGLAQASPSSKLSYSIDVSWDADMQGSSSYALPQELIKDLPAVQTLPRRVVKTRRSGVSELLNSTVSDALGLFPI</sequence>
<dbReference type="GO" id="GO:0097602">
    <property type="term" value="F:cullin family protein binding"/>
    <property type="evidence" value="ECO:0007669"/>
    <property type="project" value="TreeGrafter"/>
</dbReference>
<dbReference type="OrthoDB" id="286637at2759"/>
<dbReference type="PROSITE" id="PS51229">
    <property type="entry name" value="DCUN1"/>
    <property type="match status" value="1"/>
</dbReference>
<dbReference type="STRING" id="1157962.A0A250XST3"/>
<dbReference type="AlphaFoldDB" id="A0A250XST3"/>
<comment type="caution">
    <text evidence="4">The sequence shown here is derived from an EMBL/GenBank/DDBJ whole genome shotgun (WGS) entry which is preliminary data.</text>
</comment>
<dbReference type="GO" id="GO:0032182">
    <property type="term" value="F:ubiquitin-like protein binding"/>
    <property type="evidence" value="ECO:0007669"/>
    <property type="project" value="TreeGrafter"/>
</dbReference>
<dbReference type="GO" id="GO:0031624">
    <property type="term" value="F:ubiquitin conjugating enzyme binding"/>
    <property type="evidence" value="ECO:0007669"/>
    <property type="project" value="TreeGrafter"/>
</dbReference>
<evidence type="ECO:0000256" key="1">
    <source>
        <dbReference type="RuleBase" id="RU410713"/>
    </source>
</evidence>
<dbReference type="PANTHER" id="PTHR12281:SF31">
    <property type="entry name" value="DCN1-LIKE PROTEIN 3"/>
    <property type="match status" value="1"/>
</dbReference>
<keyword evidence="5" id="KW-1185">Reference proteome</keyword>
<dbReference type="EMBL" id="BEGY01000235">
    <property type="protein sequence ID" value="GAX86151.1"/>
    <property type="molecule type" value="Genomic_DNA"/>
</dbReference>
<feature type="region of interest" description="Disordered" evidence="2">
    <location>
        <begin position="212"/>
        <end position="231"/>
    </location>
</feature>
<dbReference type="Pfam" id="PF03556">
    <property type="entry name" value="Cullin_binding"/>
    <property type="match status" value="1"/>
</dbReference>
<evidence type="ECO:0000256" key="2">
    <source>
        <dbReference type="SAM" id="MobiDB-lite"/>
    </source>
</evidence>
<gene>
    <name evidence="4" type="ORF">CEUSTIGMA_g13564.t1</name>
</gene>
<dbReference type="PANTHER" id="PTHR12281">
    <property type="entry name" value="RP42 RELATED"/>
    <property type="match status" value="1"/>
</dbReference>
<dbReference type="Gene3D" id="1.10.238.200">
    <property type="entry name" value="Cullin, PONY binding domain"/>
    <property type="match status" value="1"/>
</dbReference>
<dbReference type="InterPro" id="IPR014764">
    <property type="entry name" value="DCN-prot"/>
</dbReference>
<name>A0A250XST3_9CHLO</name>
<dbReference type="Proteomes" id="UP000232323">
    <property type="component" value="Unassembled WGS sequence"/>
</dbReference>
<evidence type="ECO:0000313" key="4">
    <source>
        <dbReference type="EMBL" id="GAX86151.1"/>
    </source>
</evidence>
<protein>
    <recommendedName>
        <fullName evidence="1">Defective in cullin neddylation protein</fullName>
    </recommendedName>
</protein>